<dbReference type="Gene3D" id="1.10.3290.10">
    <property type="entry name" value="Fido-like domain"/>
    <property type="match status" value="1"/>
</dbReference>
<dbReference type="RefSeq" id="WP_249096744.1">
    <property type="nucleotide sequence ID" value="NZ_JAMAST010000001.1"/>
</dbReference>
<evidence type="ECO:0000256" key="1">
    <source>
        <dbReference type="SAM" id="MobiDB-lite"/>
    </source>
</evidence>
<feature type="region of interest" description="Disordered" evidence="1">
    <location>
        <begin position="230"/>
        <end position="254"/>
    </location>
</feature>
<dbReference type="EMBL" id="JAMAST010000001">
    <property type="protein sequence ID" value="MCL1630780.1"/>
    <property type="molecule type" value="Genomic_DNA"/>
</dbReference>
<evidence type="ECO:0000259" key="2">
    <source>
        <dbReference type="PROSITE" id="PS51459"/>
    </source>
</evidence>
<dbReference type="Proteomes" id="UP001203004">
    <property type="component" value="Unassembled WGS sequence"/>
</dbReference>
<dbReference type="InterPro" id="IPR003812">
    <property type="entry name" value="Fido"/>
</dbReference>
<comment type="caution">
    <text evidence="3">The sequence shown here is derived from an EMBL/GenBank/DDBJ whole genome shotgun (WGS) entry which is preliminary data.</text>
</comment>
<feature type="domain" description="Fido" evidence="2">
    <location>
        <begin position="77"/>
        <end position="216"/>
    </location>
</feature>
<evidence type="ECO:0000313" key="3">
    <source>
        <dbReference type="EMBL" id="MCL1630780.1"/>
    </source>
</evidence>
<dbReference type="InterPro" id="IPR040198">
    <property type="entry name" value="Fido_containing"/>
</dbReference>
<dbReference type="SUPFAM" id="SSF140931">
    <property type="entry name" value="Fic-like"/>
    <property type="match status" value="1"/>
</dbReference>
<dbReference type="PANTHER" id="PTHR13504">
    <property type="entry name" value="FIDO DOMAIN-CONTAINING PROTEIN DDB_G0283145"/>
    <property type="match status" value="1"/>
</dbReference>
<dbReference type="InterPro" id="IPR036597">
    <property type="entry name" value="Fido-like_dom_sf"/>
</dbReference>
<dbReference type="PROSITE" id="PS51459">
    <property type="entry name" value="FIDO"/>
    <property type="match status" value="1"/>
</dbReference>
<evidence type="ECO:0000313" key="4">
    <source>
        <dbReference type="Proteomes" id="UP001203004"/>
    </source>
</evidence>
<keyword evidence="4" id="KW-1185">Reference proteome</keyword>
<dbReference type="PANTHER" id="PTHR13504:SF38">
    <property type="entry name" value="FIDO DOMAIN-CONTAINING PROTEIN"/>
    <property type="match status" value="1"/>
</dbReference>
<accession>A0ABT0M7D9</accession>
<dbReference type="Pfam" id="PF02661">
    <property type="entry name" value="Fic"/>
    <property type="match status" value="1"/>
</dbReference>
<proteinExistence type="predicted"/>
<name>A0ABT0M7D9_9BACL</name>
<protein>
    <submittedName>
        <fullName evidence="3">Fic family protein</fullName>
    </submittedName>
</protein>
<feature type="compositionally biased region" description="Polar residues" evidence="1">
    <location>
        <begin position="240"/>
        <end position="254"/>
    </location>
</feature>
<gene>
    <name evidence="3" type="ORF">M3N64_02265</name>
</gene>
<organism evidence="3 4">
    <name type="scientific">Sporolactobacillus mangiferae</name>
    <dbReference type="NCBI Taxonomy" id="2940498"/>
    <lineage>
        <taxon>Bacteria</taxon>
        <taxon>Bacillati</taxon>
        <taxon>Bacillota</taxon>
        <taxon>Bacilli</taxon>
        <taxon>Bacillales</taxon>
        <taxon>Sporolactobacillaceae</taxon>
        <taxon>Sporolactobacillus</taxon>
    </lineage>
</organism>
<reference evidence="3 4" key="1">
    <citation type="submission" date="2022-05" db="EMBL/GenBank/DDBJ databases">
        <title>Sporolactobacillus sp nov CPB3-1, isolated from tree bark (Mangifera indica L.).</title>
        <authorList>
            <person name="Phuengjayaem S."/>
            <person name="Tanasupawat S."/>
        </authorList>
    </citation>
    <scope>NUCLEOTIDE SEQUENCE [LARGE SCALE GENOMIC DNA]</scope>
    <source>
        <strain evidence="3 4">CPB3-1</strain>
    </source>
</reference>
<sequence>MLKLPKEYLDDVLVRFAHHSTAIEGNTLSLTETISIVLYDTVPPSKRSVNLREIYEVKNHEQAFYYVLAELDNSHLLTMTTVRTIHAALTDRLQHDRGQFKSADNAILGAEFQTASAVETPLLMSQWVDHLNDRLEHTQSDDERYLAVSEAHIAFECIHPFSDGNGRTGRMLMNYSLLQHNLPPVVIRSQKKSQYIAYLATQDGKGLSRFIQGEAQEELDRMRRFQNMQDQAVQVKPSGETRQNNKGNTNRCKR</sequence>